<evidence type="ECO:0000313" key="2">
    <source>
        <dbReference type="Proteomes" id="UP000054695"/>
    </source>
</evidence>
<accession>A0A0W0RT85</accession>
<proteinExistence type="predicted"/>
<dbReference type="AlphaFoldDB" id="A0A0W0RT85"/>
<evidence type="ECO:0000313" key="1">
    <source>
        <dbReference type="EMBL" id="KTC74260.1"/>
    </source>
</evidence>
<dbReference type="PATRIC" id="fig|447.4.peg.1810"/>
<gene>
    <name evidence="1" type="ORF">Lboz_1700</name>
</gene>
<dbReference type="EMBL" id="LNXU01000017">
    <property type="protein sequence ID" value="KTC74260.1"/>
    <property type="molecule type" value="Genomic_DNA"/>
</dbReference>
<keyword evidence="2" id="KW-1185">Reference proteome</keyword>
<comment type="caution">
    <text evidence="1">The sequence shown here is derived from an EMBL/GenBank/DDBJ whole genome shotgun (WGS) entry which is preliminary data.</text>
</comment>
<organism evidence="1 2">
    <name type="scientific">Legionella bozemanae</name>
    <name type="common">Fluoribacter bozemanae</name>
    <dbReference type="NCBI Taxonomy" id="447"/>
    <lineage>
        <taxon>Bacteria</taxon>
        <taxon>Pseudomonadati</taxon>
        <taxon>Pseudomonadota</taxon>
        <taxon>Gammaproteobacteria</taxon>
        <taxon>Legionellales</taxon>
        <taxon>Legionellaceae</taxon>
        <taxon>Legionella</taxon>
    </lineage>
</organism>
<reference evidence="1 2" key="1">
    <citation type="submission" date="2015-11" db="EMBL/GenBank/DDBJ databases">
        <title>Genomic analysis of 38 Legionella species identifies large and diverse effector repertoires.</title>
        <authorList>
            <person name="Burstein D."/>
            <person name="Amaro F."/>
            <person name="Zusman T."/>
            <person name="Lifshitz Z."/>
            <person name="Cohen O."/>
            <person name="Gilbert J.A."/>
            <person name="Pupko T."/>
            <person name="Shuman H.A."/>
            <person name="Segal G."/>
        </authorList>
    </citation>
    <scope>NUCLEOTIDE SEQUENCE [LARGE SCALE GENOMIC DNA]</scope>
    <source>
        <strain evidence="1 2">WIGA</strain>
    </source>
</reference>
<name>A0A0W0RT85_LEGBO</name>
<sequence>MLFINAKFNRANLQVLFFPGSSKLATLCLFKFLYGLKFAINLTLLKTMSSISFFEEQLRSFYKKREQRENADITIRDLVIYPQSSFFSQGEAGLHTNPYSFLDMYSRLAEYVEFLFDLANDYHRQAYCIEKNGKFYLQEQYKNTITRLSLYEFALYGKEYITIDKFNLLIEKIQHLATNSLDNVHVCLSSFPILDSNGKILNCTLYVTCGANSQIRAIFKSTASSVDVTYPGLINFSQTNYPASEVSSYIVGSNQELISNNSIFEIETVGGAKYVQVIDICLDHKFKHAKNLFMQQLEPNFPTDTSHFLIPIQVDQLVISNSIQLIDDAKICPSTLHVDPAPVFYDKENKDRPVEQKFVFNPKDLPKWVKKYSLLNIIPNQCGLQVFNPPFGSDFDLVAYQERTLTTYLPEIAKQVQIINQRILDEKLKKLIGVREGYSSEELTQAPMPPVDLSPLVLDTDLLFLENEMFSSSQLVIDEQELEKMMEFFDNTTPPVLVDDLALPEELLLLPLEQFCIPQAEELEPVATLPPRLQQEFQSAKQPSFFNMRVMKRKHDDDEIADELESPKRRQFGHG</sequence>
<dbReference type="Proteomes" id="UP000054695">
    <property type="component" value="Unassembled WGS sequence"/>
</dbReference>
<dbReference type="STRING" id="447.Lboz_1700"/>
<protein>
    <submittedName>
        <fullName evidence="1">Uncharacterized protein</fullName>
    </submittedName>
</protein>